<dbReference type="CDD" id="cd00609">
    <property type="entry name" value="AAT_like"/>
    <property type="match status" value="1"/>
</dbReference>
<dbReference type="Gene3D" id="3.90.1150.10">
    <property type="entry name" value="Aspartate Aminotransferase, domain 1"/>
    <property type="match status" value="1"/>
</dbReference>
<dbReference type="HAMAP" id="MF_01023">
    <property type="entry name" value="HisC_aminotrans_2"/>
    <property type="match status" value="1"/>
</dbReference>
<keyword evidence="8 9" id="KW-0368">Histidine biosynthesis</keyword>
<keyword evidence="4 9" id="KW-0032">Aminotransferase</keyword>
<evidence type="ECO:0000313" key="13">
    <source>
        <dbReference type="Proteomes" id="UP000474967"/>
    </source>
</evidence>
<feature type="region of interest" description="Disordered" evidence="10">
    <location>
        <begin position="1"/>
        <end position="22"/>
    </location>
</feature>
<name>A0A6L9Y209_9MICO</name>
<feature type="modified residue" description="N6-(pyridoxal phosphate)lysine" evidence="9">
    <location>
        <position position="223"/>
    </location>
</feature>
<dbReference type="RefSeq" id="WP_163291020.1">
    <property type="nucleotide sequence ID" value="NZ_JAAGWY010000004.1"/>
</dbReference>
<dbReference type="InterPro" id="IPR005861">
    <property type="entry name" value="HisP_aminotrans"/>
</dbReference>
<keyword evidence="7 9" id="KW-0663">Pyridoxal phosphate</keyword>
<dbReference type="AlphaFoldDB" id="A0A6L9Y209"/>
<evidence type="ECO:0000256" key="9">
    <source>
        <dbReference type="HAMAP-Rule" id="MF_01023"/>
    </source>
</evidence>
<feature type="domain" description="Aminotransferase class I/classII large" evidence="11">
    <location>
        <begin position="28"/>
        <end position="353"/>
    </location>
</feature>
<evidence type="ECO:0000256" key="8">
    <source>
        <dbReference type="ARBA" id="ARBA00023102"/>
    </source>
</evidence>
<dbReference type="PANTHER" id="PTHR42885">
    <property type="entry name" value="HISTIDINOL-PHOSPHATE AMINOTRANSFERASE-RELATED"/>
    <property type="match status" value="1"/>
</dbReference>
<keyword evidence="13" id="KW-1185">Reference proteome</keyword>
<dbReference type="NCBIfam" id="NF002877">
    <property type="entry name" value="PRK03317.1"/>
    <property type="match status" value="1"/>
</dbReference>
<dbReference type="InterPro" id="IPR004839">
    <property type="entry name" value="Aminotransferase_I/II_large"/>
</dbReference>
<evidence type="ECO:0000256" key="6">
    <source>
        <dbReference type="ARBA" id="ARBA00022679"/>
    </source>
</evidence>
<dbReference type="InterPro" id="IPR015422">
    <property type="entry name" value="PyrdxlP-dep_Trfase_small"/>
</dbReference>
<dbReference type="EMBL" id="JAAGWY010000004">
    <property type="protein sequence ID" value="NEN07555.1"/>
    <property type="molecule type" value="Genomic_DNA"/>
</dbReference>
<evidence type="ECO:0000256" key="2">
    <source>
        <dbReference type="ARBA" id="ARBA00007970"/>
    </source>
</evidence>
<comment type="caution">
    <text evidence="12">The sequence shown here is derived from an EMBL/GenBank/DDBJ whole genome shotgun (WGS) entry which is preliminary data.</text>
</comment>
<comment type="catalytic activity">
    <reaction evidence="9">
        <text>L-histidinol phosphate + 2-oxoglutarate = 3-(imidazol-4-yl)-2-oxopropyl phosphate + L-glutamate</text>
        <dbReference type="Rhea" id="RHEA:23744"/>
        <dbReference type="ChEBI" id="CHEBI:16810"/>
        <dbReference type="ChEBI" id="CHEBI:29985"/>
        <dbReference type="ChEBI" id="CHEBI:57766"/>
        <dbReference type="ChEBI" id="CHEBI:57980"/>
        <dbReference type="EC" id="2.6.1.9"/>
    </reaction>
</comment>
<dbReference type="PANTHER" id="PTHR42885:SF2">
    <property type="entry name" value="HISTIDINOL-PHOSPHATE AMINOTRANSFERASE"/>
    <property type="match status" value="1"/>
</dbReference>
<keyword evidence="5 9" id="KW-0028">Amino-acid biosynthesis</keyword>
<dbReference type="InterPro" id="IPR015424">
    <property type="entry name" value="PyrdxlP-dep_Trfase"/>
</dbReference>
<dbReference type="GO" id="GO:0000105">
    <property type="term" value="P:L-histidine biosynthetic process"/>
    <property type="evidence" value="ECO:0007669"/>
    <property type="project" value="UniProtKB-UniRule"/>
</dbReference>
<evidence type="ECO:0000256" key="5">
    <source>
        <dbReference type="ARBA" id="ARBA00022605"/>
    </source>
</evidence>
<dbReference type="SUPFAM" id="SSF53383">
    <property type="entry name" value="PLP-dependent transferases"/>
    <property type="match status" value="1"/>
</dbReference>
<evidence type="ECO:0000259" key="11">
    <source>
        <dbReference type="Pfam" id="PF00155"/>
    </source>
</evidence>
<gene>
    <name evidence="9" type="primary">hisC</name>
    <name evidence="12" type="ORF">G3T36_16965</name>
</gene>
<reference evidence="12 13" key="1">
    <citation type="journal article" date="2014" name="J. Microbiol.">
        <title>Diaminobutyricibacter tongyongensis gen. nov., sp. nov. and Homoserinibacter gongjuensis gen. nov., sp. nov. belong to the family Microbacteriaceae.</title>
        <authorList>
            <person name="Kim S.J."/>
            <person name="Ahn J.H."/>
            <person name="Weon H.Y."/>
            <person name="Hamada M."/>
            <person name="Suzuki K."/>
            <person name="Kwon S.W."/>
        </authorList>
    </citation>
    <scope>NUCLEOTIDE SEQUENCE [LARGE SCALE GENOMIC DNA]</scope>
    <source>
        <strain evidence="12 13">NBRC 108724</strain>
    </source>
</reference>
<dbReference type="PROSITE" id="PS00599">
    <property type="entry name" value="AA_TRANSFER_CLASS_2"/>
    <property type="match status" value="1"/>
</dbReference>
<evidence type="ECO:0000256" key="1">
    <source>
        <dbReference type="ARBA" id="ARBA00001933"/>
    </source>
</evidence>
<protein>
    <recommendedName>
        <fullName evidence="9">Histidinol-phosphate aminotransferase</fullName>
        <ecNumber evidence="9">2.6.1.9</ecNumber>
    </recommendedName>
    <alternativeName>
        <fullName evidence="9">Imidazole acetol-phosphate transaminase</fullName>
    </alternativeName>
</protein>
<dbReference type="Pfam" id="PF00155">
    <property type="entry name" value="Aminotran_1_2"/>
    <property type="match status" value="1"/>
</dbReference>
<evidence type="ECO:0000256" key="3">
    <source>
        <dbReference type="ARBA" id="ARBA00011738"/>
    </source>
</evidence>
<dbReference type="Proteomes" id="UP000474967">
    <property type="component" value="Unassembled WGS sequence"/>
</dbReference>
<organism evidence="12 13">
    <name type="scientific">Leifsonia tongyongensis</name>
    <dbReference type="NCBI Taxonomy" id="1268043"/>
    <lineage>
        <taxon>Bacteria</taxon>
        <taxon>Bacillati</taxon>
        <taxon>Actinomycetota</taxon>
        <taxon>Actinomycetes</taxon>
        <taxon>Micrococcales</taxon>
        <taxon>Microbacteriaceae</taxon>
        <taxon>Leifsonia</taxon>
    </lineage>
</organism>
<sequence length="372" mass="39352">MTSLSNLPIRDDLRGKTPYGAPQKTVPVALNVNENTHPIPDDVAADIVAAVANAVHGVNRYPDREFVELRESLARYLGHDLTPAQIWAANGSNEVLQHVLQAFGGPGRTALGFAPTYSMYSLLAAGTGTQWLAGPRDDDFELSAETAVREIQRVDPDIVILCAPNNPTGTPLSIETIAAVYEASRGIVVVDEAYAEFMPTGSPSALSLLPGRERLLVSRTMSKAFAFAGARVGYLAADAAVTDALRLVRLPYHLSALTQAAAVAALAHSDEMLAMVGEISAQRDRLVTELAALGYLPHRSGSNFVLFGGVRDPHATFQSLLAQGVLIRDIGIPGHLRVTAGTEAETTAFLTALASLGHADEGTVPTTLNSQA</sequence>
<evidence type="ECO:0000256" key="4">
    <source>
        <dbReference type="ARBA" id="ARBA00022576"/>
    </source>
</evidence>
<evidence type="ECO:0000256" key="7">
    <source>
        <dbReference type="ARBA" id="ARBA00022898"/>
    </source>
</evidence>
<comment type="subunit">
    <text evidence="3 9">Homodimer.</text>
</comment>
<dbReference type="Gene3D" id="3.40.640.10">
    <property type="entry name" value="Type I PLP-dependent aspartate aminotransferase-like (Major domain)"/>
    <property type="match status" value="1"/>
</dbReference>
<evidence type="ECO:0000256" key="10">
    <source>
        <dbReference type="SAM" id="MobiDB-lite"/>
    </source>
</evidence>
<keyword evidence="6 9" id="KW-0808">Transferase</keyword>
<dbReference type="EC" id="2.6.1.9" evidence="9"/>
<comment type="pathway">
    <text evidence="9">Amino-acid biosynthesis; L-histidine biosynthesis; L-histidine from 5-phospho-alpha-D-ribose 1-diphosphate: step 7/9.</text>
</comment>
<dbReference type="GO" id="GO:0030170">
    <property type="term" value="F:pyridoxal phosphate binding"/>
    <property type="evidence" value="ECO:0007669"/>
    <property type="project" value="InterPro"/>
</dbReference>
<comment type="similarity">
    <text evidence="2 9">Belongs to the class-II pyridoxal-phosphate-dependent aminotransferase family. Histidinol-phosphate aminotransferase subfamily.</text>
</comment>
<proteinExistence type="inferred from homology"/>
<comment type="cofactor">
    <cofactor evidence="1 9">
        <name>pyridoxal 5'-phosphate</name>
        <dbReference type="ChEBI" id="CHEBI:597326"/>
    </cofactor>
</comment>
<dbReference type="NCBIfam" id="TIGR01141">
    <property type="entry name" value="hisC"/>
    <property type="match status" value="1"/>
</dbReference>
<dbReference type="InterPro" id="IPR001917">
    <property type="entry name" value="Aminotrans_II_pyridoxalP_BS"/>
</dbReference>
<dbReference type="UniPathway" id="UPA00031">
    <property type="reaction ID" value="UER00012"/>
</dbReference>
<dbReference type="InterPro" id="IPR015421">
    <property type="entry name" value="PyrdxlP-dep_Trfase_major"/>
</dbReference>
<dbReference type="GO" id="GO:0004400">
    <property type="term" value="F:histidinol-phosphate transaminase activity"/>
    <property type="evidence" value="ECO:0007669"/>
    <property type="project" value="UniProtKB-UniRule"/>
</dbReference>
<evidence type="ECO:0000313" key="12">
    <source>
        <dbReference type="EMBL" id="NEN07555.1"/>
    </source>
</evidence>
<accession>A0A6L9Y209</accession>